<dbReference type="EC" id="6.1.1.1" evidence="1 8"/>
<dbReference type="PANTHER" id="PTHR11766">
    <property type="entry name" value="TYROSYL-TRNA SYNTHETASE"/>
    <property type="match status" value="1"/>
</dbReference>
<comment type="similarity">
    <text evidence="10">Belongs to the class-I aminoacyl-tRNA synthetase family.</text>
</comment>
<dbReference type="NCBIfam" id="TIGR00234">
    <property type="entry name" value="tyrS"/>
    <property type="match status" value="1"/>
</dbReference>
<evidence type="ECO:0000256" key="7">
    <source>
        <dbReference type="ARBA" id="ARBA00048248"/>
    </source>
</evidence>
<dbReference type="GO" id="GO:0005829">
    <property type="term" value="C:cytosol"/>
    <property type="evidence" value="ECO:0007669"/>
    <property type="project" value="TreeGrafter"/>
</dbReference>
<keyword evidence="4 10" id="KW-0067">ATP-binding</keyword>
<evidence type="ECO:0000256" key="8">
    <source>
        <dbReference type="NCBIfam" id="TIGR00234"/>
    </source>
</evidence>
<dbReference type="Proteomes" id="UP000176865">
    <property type="component" value="Unassembled WGS sequence"/>
</dbReference>
<evidence type="ECO:0000259" key="11">
    <source>
        <dbReference type="SMART" id="SM00363"/>
    </source>
</evidence>
<evidence type="ECO:0000256" key="3">
    <source>
        <dbReference type="ARBA" id="ARBA00022741"/>
    </source>
</evidence>
<dbReference type="Gene3D" id="3.10.290.10">
    <property type="entry name" value="RNA-binding S4 domain"/>
    <property type="match status" value="1"/>
</dbReference>
<name>A0A1F5ENM4_9BACT</name>
<dbReference type="GO" id="GO:0004831">
    <property type="term" value="F:tyrosine-tRNA ligase activity"/>
    <property type="evidence" value="ECO:0007669"/>
    <property type="project" value="UniProtKB-UniRule"/>
</dbReference>
<dbReference type="InterPro" id="IPR002305">
    <property type="entry name" value="aa-tRNA-synth_Ic"/>
</dbReference>
<dbReference type="GO" id="GO:0005524">
    <property type="term" value="F:ATP binding"/>
    <property type="evidence" value="ECO:0007669"/>
    <property type="project" value="UniProtKB-KW"/>
</dbReference>
<evidence type="ECO:0000256" key="4">
    <source>
        <dbReference type="ARBA" id="ARBA00022840"/>
    </source>
</evidence>
<keyword evidence="3 10" id="KW-0547">Nucleotide-binding</keyword>
<dbReference type="Pfam" id="PF00579">
    <property type="entry name" value="tRNA-synt_1b"/>
    <property type="match status" value="1"/>
</dbReference>
<dbReference type="SUPFAM" id="SSF55174">
    <property type="entry name" value="Alpha-L RNA-binding motif"/>
    <property type="match status" value="1"/>
</dbReference>
<sequence length="395" mass="45128">MKKIDNEKIKELLSRGTEEIISFDDLKKKLESGKKLRIKLGIDPTSPNIHLGRSIPLLKLRDFQELGHQAVFIIGDFTGTIGDTSDKESERPMLEQETIKKNLKNYIAQAGKIVDMKKAEIYYNSKWLGKLGYGEIGFQADQFSLNEFISRENISKRLDGGKRIVLRELLYPLMQAYDSVKVKADVELGGTDQKFNVLAGRTLQKAYKQEPQNIITNPLIEGLDGRKMSSSWGNTVNLFDSPDEMFGKLMSLKDEFIIRYFTLLTRVDMKEIRKYEVKMNNGANPKDYKMKLAYEIVRFYHSEKDAQKAKDNFETQFQKGAVPENVQEFKIKAGEGILVVLHEIGFASSNSEARRKIQEGAVKLDDEKVTDINYILGKGERIVRLGRKIGKLKIK</sequence>
<dbReference type="PRINTS" id="PR01040">
    <property type="entry name" value="TRNASYNTHTYR"/>
</dbReference>
<protein>
    <recommendedName>
        <fullName evidence="1 8">Tyrosine--tRNA ligase</fullName>
        <ecNumber evidence="1 8">6.1.1.1</ecNumber>
    </recommendedName>
</protein>
<dbReference type="InterPro" id="IPR024088">
    <property type="entry name" value="Tyr-tRNA-ligase_bac-type"/>
</dbReference>
<keyword evidence="5 10" id="KW-0648">Protein biosynthesis</keyword>
<dbReference type="GO" id="GO:0006437">
    <property type="term" value="P:tyrosyl-tRNA aminoacylation"/>
    <property type="evidence" value="ECO:0007669"/>
    <property type="project" value="UniProtKB-UniRule"/>
</dbReference>
<dbReference type="SMART" id="SM00363">
    <property type="entry name" value="S4"/>
    <property type="match status" value="1"/>
</dbReference>
<evidence type="ECO:0000256" key="9">
    <source>
        <dbReference type="PROSITE-ProRule" id="PRU00182"/>
    </source>
</evidence>
<gene>
    <name evidence="12" type="ORF">A2996_02745</name>
</gene>
<evidence type="ECO:0000256" key="1">
    <source>
        <dbReference type="ARBA" id="ARBA00013160"/>
    </source>
</evidence>
<keyword evidence="6 10" id="KW-0030">Aminoacyl-tRNA synthetase</keyword>
<evidence type="ECO:0000313" key="13">
    <source>
        <dbReference type="Proteomes" id="UP000176865"/>
    </source>
</evidence>
<dbReference type="Pfam" id="PF01479">
    <property type="entry name" value="S4"/>
    <property type="match status" value="1"/>
</dbReference>
<dbReference type="InterPro" id="IPR002307">
    <property type="entry name" value="Tyr-tRNA-ligase"/>
</dbReference>
<dbReference type="PROSITE" id="PS50889">
    <property type="entry name" value="S4"/>
    <property type="match status" value="1"/>
</dbReference>
<dbReference type="PANTHER" id="PTHR11766:SF1">
    <property type="entry name" value="TYROSINE--TRNA LIGASE"/>
    <property type="match status" value="1"/>
</dbReference>
<feature type="domain" description="RNA-binding S4" evidence="11">
    <location>
        <begin position="335"/>
        <end position="395"/>
    </location>
</feature>
<dbReference type="InterPro" id="IPR002942">
    <property type="entry name" value="S4_RNA-bd"/>
</dbReference>
<evidence type="ECO:0000256" key="2">
    <source>
        <dbReference type="ARBA" id="ARBA00022598"/>
    </source>
</evidence>
<dbReference type="InterPro" id="IPR036986">
    <property type="entry name" value="S4_RNA-bd_sf"/>
</dbReference>
<accession>A0A1F5ENM4</accession>
<dbReference type="Gene3D" id="1.10.240.10">
    <property type="entry name" value="Tyrosyl-Transfer RNA Synthetase"/>
    <property type="match status" value="1"/>
</dbReference>
<dbReference type="EMBL" id="MFAB01000010">
    <property type="protein sequence ID" value="OGD69008.1"/>
    <property type="molecule type" value="Genomic_DNA"/>
</dbReference>
<dbReference type="InterPro" id="IPR014729">
    <property type="entry name" value="Rossmann-like_a/b/a_fold"/>
</dbReference>
<dbReference type="GO" id="GO:0003723">
    <property type="term" value="F:RNA binding"/>
    <property type="evidence" value="ECO:0007669"/>
    <property type="project" value="UniProtKB-KW"/>
</dbReference>
<reference evidence="12 13" key="1">
    <citation type="journal article" date="2016" name="Nat. Commun.">
        <title>Thousands of microbial genomes shed light on interconnected biogeochemical processes in an aquifer system.</title>
        <authorList>
            <person name="Anantharaman K."/>
            <person name="Brown C.T."/>
            <person name="Hug L.A."/>
            <person name="Sharon I."/>
            <person name="Castelle C.J."/>
            <person name="Probst A.J."/>
            <person name="Thomas B.C."/>
            <person name="Singh A."/>
            <person name="Wilkins M.J."/>
            <person name="Karaoz U."/>
            <person name="Brodie E.L."/>
            <person name="Williams K.H."/>
            <person name="Hubbard S.S."/>
            <person name="Banfield J.F."/>
        </authorList>
    </citation>
    <scope>NUCLEOTIDE SEQUENCE [LARGE SCALE GENOMIC DNA]</scope>
</reference>
<dbReference type="Gene3D" id="3.40.50.620">
    <property type="entry name" value="HUPs"/>
    <property type="match status" value="1"/>
</dbReference>
<evidence type="ECO:0000256" key="5">
    <source>
        <dbReference type="ARBA" id="ARBA00022917"/>
    </source>
</evidence>
<evidence type="ECO:0000256" key="6">
    <source>
        <dbReference type="ARBA" id="ARBA00023146"/>
    </source>
</evidence>
<dbReference type="SUPFAM" id="SSF52374">
    <property type="entry name" value="Nucleotidylyl transferase"/>
    <property type="match status" value="1"/>
</dbReference>
<evidence type="ECO:0000313" key="12">
    <source>
        <dbReference type="EMBL" id="OGD69008.1"/>
    </source>
</evidence>
<comment type="catalytic activity">
    <reaction evidence="7">
        <text>tRNA(Tyr) + L-tyrosine + ATP = L-tyrosyl-tRNA(Tyr) + AMP + diphosphate + H(+)</text>
        <dbReference type="Rhea" id="RHEA:10220"/>
        <dbReference type="Rhea" id="RHEA-COMP:9706"/>
        <dbReference type="Rhea" id="RHEA-COMP:9707"/>
        <dbReference type="ChEBI" id="CHEBI:15378"/>
        <dbReference type="ChEBI" id="CHEBI:30616"/>
        <dbReference type="ChEBI" id="CHEBI:33019"/>
        <dbReference type="ChEBI" id="CHEBI:58315"/>
        <dbReference type="ChEBI" id="CHEBI:78442"/>
        <dbReference type="ChEBI" id="CHEBI:78536"/>
        <dbReference type="ChEBI" id="CHEBI:456215"/>
        <dbReference type="EC" id="6.1.1.1"/>
    </reaction>
</comment>
<proteinExistence type="inferred from homology"/>
<evidence type="ECO:0000256" key="10">
    <source>
        <dbReference type="RuleBase" id="RU363036"/>
    </source>
</evidence>
<dbReference type="AlphaFoldDB" id="A0A1F5ENM4"/>
<dbReference type="STRING" id="1797579.A2996_02745"/>
<dbReference type="CDD" id="cd00165">
    <property type="entry name" value="S4"/>
    <property type="match status" value="1"/>
</dbReference>
<keyword evidence="2 10" id="KW-0436">Ligase</keyword>
<organism evidence="12 13">
    <name type="scientific">Candidatus Campbellbacteria bacterium RIFCSPLOWO2_01_FULL_34_15</name>
    <dbReference type="NCBI Taxonomy" id="1797579"/>
    <lineage>
        <taxon>Bacteria</taxon>
        <taxon>Candidatus Campbelliibacteriota</taxon>
    </lineage>
</organism>
<keyword evidence="9" id="KW-0694">RNA-binding</keyword>
<comment type="caution">
    <text evidence="12">The sequence shown here is derived from an EMBL/GenBank/DDBJ whole genome shotgun (WGS) entry which is preliminary data.</text>
</comment>